<evidence type="ECO:0000256" key="2">
    <source>
        <dbReference type="SAM" id="Phobius"/>
    </source>
</evidence>
<feature type="transmembrane region" description="Helical" evidence="2">
    <location>
        <begin position="226"/>
        <end position="259"/>
    </location>
</feature>
<feature type="region of interest" description="Disordered" evidence="1">
    <location>
        <begin position="63"/>
        <end position="107"/>
    </location>
</feature>
<gene>
    <name evidence="4" type="ORF">APAL1065_LOCUS24624</name>
</gene>
<evidence type="ECO:0000256" key="1">
    <source>
        <dbReference type="SAM" id="MobiDB-lite"/>
    </source>
</evidence>
<accession>A0A7S2YQG4</accession>
<proteinExistence type="predicted"/>
<feature type="compositionally biased region" description="Acidic residues" evidence="1">
    <location>
        <begin position="72"/>
        <end position="87"/>
    </location>
</feature>
<reference evidence="4" key="1">
    <citation type="submission" date="2021-01" db="EMBL/GenBank/DDBJ databases">
        <authorList>
            <person name="Corre E."/>
            <person name="Pelletier E."/>
            <person name="Niang G."/>
            <person name="Scheremetjew M."/>
            <person name="Finn R."/>
            <person name="Kale V."/>
            <person name="Holt S."/>
            <person name="Cochrane G."/>
            <person name="Meng A."/>
            <person name="Brown T."/>
            <person name="Cohen L."/>
        </authorList>
    </citation>
    <scope>NUCLEOTIDE SEQUENCE</scope>
    <source>
        <strain evidence="4">CCMP125</strain>
    </source>
</reference>
<keyword evidence="3" id="KW-0732">Signal</keyword>
<dbReference type="PANTHER" id="PTHR34370">
    <property type="entry name" value="OS04G0600100 PROTEIN"/>
    <property type="match status" value="1"/>
</dbReference>
<organism evidence="4">
    <name type="scientific">Entomoneis paludosa</name>
    <dbReference type="NCBI Taxonomy" id="265537"/>
    <lineage>
        <taxon>Eukaryota</taxon>
        <taxon>Sar</taxon>
        <taxon>Stramenopiles</taxon>
        <taxon>Ochrophyta</taxon>
        <taxon>Bacillariophyta</taxon>
        <taxon>Bacillariophyceae</taxon>
        <taxon>Bacillariophycidae</taxon>
        <taxon>Entomoneidaceae</taxon>
        <taxon>Entomoneis</taxon>
    </lineage>
</organism>
<feature type="signal peptide" evidence="3">
    <location>
        <begin position="1"/>
        <end position="22"/>
    </location>
</feature>
<protein>
    <recommendedName>
        <fullName evidence="5">ADP,ATP carrier protein</fullName>
    </recommendedName>
</protein>
<name>A0A7S2YQG4_9STRA</name>
<feature type="compositionally biased region" description="Polar residues" evidence="1">
    <location>
        <begin position="98"/>
        <end position="107"/>
    </location>
</feature>
<dbReference type="PANTHER" id="PTHR34370:SF1">
    <property type="entry name" value="OS04G0600100 PROTEIN"/>
    <property type="match status" value="1"/>
</dbReference>
<evidence type="ECO:0008006" key="5">
    <source>
        <dbReference type="Google" id="ProtNLM"/>
    </source>
</evidence>
<feature type="chain" id="PRO_5030772739" description="ADP,ATP carrier protein" evidence="3">
    <location>
        <begin position="23"/>
        <end position="261"/>
    </location>
</feature>
<evidence type="ECO:0000313" key="4">
    <source>
        <dbReference type="EMBL" id="CAD9989927.1"/>
    </source>
</evidence>
<dbReference type="EMBL" id="HBHT01036652">
    <property type="protein sequence ID" value="CAD9989927.1"/>
    <property type="molecule type" value="Transcribed_RNA"/>
</dbReference>
<dbReference type="AlphaFoldDB" id="A0A7S2YQG4"/>
<keyword evidence="2" id="KW-0472">Membrane</keyword>
<keyword evidence="2" id="KW-0812">Transmembrane</keyword>
<sequence>MRRRLPMKLFLALCILARAVGAFQGHQGFRRATEAAIPAQFRPSLFFSPNTVVEQSKRPTVLYADASSGESSEGETEVSNEEEESVPDDTMSSESEEISTPPTNVGFIQNVKNSFRRDKEDDGLTFRQRMAKMGLSVVLSYGWVSNMSYCISLSIAWFIFSKQTGLSPLAPGQWKKFLAVYGGFYIFNNIVRPVRFAASVAVSPYFDRLVLKVQDKLNFRKKGTAIALTVLVVNVFGTTGLMCALVSLAASLAGVPVFAKP</sequence>
<evidence type="ECO:0000256" key="3">
    <source>
        <dbReference type="SAM" id="SignalP"/>
    </source>
</evidence>
<keyword evidence="2" id="KW-1133">Transmembrane helix</keyword>
<feature type="transmembrane region" description="Helical" evidence="2">
    <location>
        <begin position="140"/>
        <end position="160"/>
    </location>
</feature>